<evidence type="ECO:0000313" key="1">
    <source>
        <dbReference type="EMBL" id="URZ12698.1"/>
    </source>
</evidence>
<reference evidence="1 2" key="1">
    <citation type="submission" date="2022-04" db="EMBL/GenBank/DDBJ databases">
        <title>Genome sequence of C. roseum typestrain.</title>
        <authorList>
            <person name="Poehlein A."/>
            <person name="Schoch T."/>
            <person name="Duerre P."/>
            <person name="Daniel R."/>
        </authorList>
    </citation>
    <scope>NUCLEOTIDE SEQUENCE [LARGE SCALE GENOMIC DNA]</scope>
    <source>
        <strain evidence="1 2">DSM 7320</strain>
    </source>
</reference>
<dbReference type="STRING" id="84029.CROST_40270"/>
<accession>A0A1S8KZE4</accession>
<dbReference type="RefSeq" id="WP_077834121.1">
    <property type="nucleotide sequence ID" value="NZ_CP096983.1"/>
</dbReference>
<dbReference type="KEGG" id="crw:CROST_034430"/>
<protein>
    <submittedName>
        <fullName evidence="1">Uncharacterized protein</fullName>
    </submittedName>
</protein>
<proteinExistence type="predicted"/>
<organism evidence="1 2">
    <name type="scientific">Clostridium felsineum</name>
    <dbReference type="NCBI Taxonomy" id="36839"/>
    <lineage>
        <taxon>Bacteria</taxon>
        <taxon>Bacillati</taxon>
        <taxon>Bacillota</taxon>
        <taxon>Clostridia</taxon>
        <taxon>Eubacteriales</taxon>
        <taxon>Clostridiaceae</taxon>
        <taxon>Clostridium</taxon>
    </lineage>
</organism>
<sequence>MNYIGPFFRLNSLNKNSIKNQLLHLSKESIRDILFNSECGIKMPFKNLKTKQSSLNDINTFKSLSPLVSLYSKSSCKLYTSNNKLKWKNSNIKKDILVSSNAYMTLSLLDLCSYYKNLKDVNQKKFNISNLYLVIIKNQLDFYNSYLRNFEGVFVDKTDVSSDLISEIKLENKDENFKFSNQAFLMCAYYKYSVISNEKFSKEYQNFSLDILNMFINFRNDLYSLSFSELNKLTLALNIFYSYSKNEKSYELLLDIFEYLSENYGYIDSNDNIENSSLLCLNSVLLYNNSNMFKFKDYALKIHSSLSDLYNPALGIFIKDTEKKEVKFSCNEIVLYILNSMLVSELCEDKSIHENILVNVFKHQLIESGIIQSWPEAPNIQDCERYKNFSLKSEDLLEETYFKMPTISSPKNTEIASVFFKKITYNKKKKTFSISKKSFYSDNNLFLFFIIIHLFKDYYNTQ</sequence>
<evidence type="ECO:0000313" key="2">
    <source>
        <dbReference type="Proteomes" id="UP000190951"/>
    </source>
</evidence>
<dbReference type="EMBL" id="CP096983">
    <property type="protein sequence ID" value="URZ12698.1"/>
    <property type="molecule type" value="Genomic_DNA"/>
</dbReference>
<dbReference type="Proteomes" id="UP000190951">
    <property type="component" value="Chromosome"/>
</dbReference>
<dbReference type="AlphaFoldDB" id="A0A1S8KZE4"/>
<keyword evidence="2" id="KW-1185">Reference proteome</keyword>
<name>A0A1S8KZE4_9CLOT</name>
<gene>
    <name evidence="1" type="ORF">CROST_034430</name>
</gene>